<comment type="caution">
    <text evidence="2">The sequence shown here is derived from an EMBL/GenBank/DDBJ whole genome shotgun (WGS) entry which is preliminary data.</text>
</comment>
<evidence type="ECO:0000313" key="2">
    <source>
        <dbReference type="EMBL" id="KJE25374.1"/>
    </source>
</evidence>
<gene>
    <name evidence="2" type="ORF">FF36_00507</name>
</gene>
<organism evidence="2 3">
    <name type="scientific">Frankia torreyi</name>
    <dbReference type="NCBI Taxonomy" id="1856"/>
    <lineage>
        <taxon>Bacteria</taxon>
        <taxon>Bacillati</taxon>
        <taxon>Actinomycetota</taxon>
        <taxon>Actinomycetes</taxon>
        <taxon>Frankiales</taxon>
        <taxon>Frankiaceae</taxon>
        <taxon>Frankia</taxon>
    </lineage>
</organism>
<dbReference type="PATRIC" id="fig|1502723.3.peg.564"/>
<dbReference type="Proteomes" id="UP000032545">
    <property type="component" value="Unassembled WGS sequence"/>
</dbReference>
<accession>A0A0D8BMZ2</accession>
<protein>
    <submittedName>
        <fullName evidence="2">Uncharacterized protein</fullName>
    </submittedName>
</protein>
<dbReference type="EMBL" id="JYFN01000002">
    <property type="protein sequence ID" value="KJE25374.1"/>
    <property type="molecule type" value="Genomic_DNA"/>
</dbReference>
<proteinExistence type="predicted"/>
<reference evidence="2 3" key="2">
    <citation type="journal article" date="2016" name="Genome Announc.">
        <title>Permanent Draft Genome Sequences for Two Variants of Frankia sp. Strain CpI1, the First Frankia Strain Isolated from Root Nodules of Comptonia peregrina.</title>
        <authorList>
            <person name="Oshone R."/>
            <person name="Hurst S.G.IV."/>
            <person name="Abebe-Akele F."/>
            <person name="Simpson S."/>
            <person name="Morris K."/>
            <person name="Thomas W.K."/>
            <person name="Tisa L.S."/>
        </authorList>
    </citation>
    <scope>NUCLEOTIDE SEQUENCE [LARGE SCALE GENOMIC DNA]</scope>
    <source>
        <strain evidence="3">CpI1-S</strain>
    </source>
</reference>
<sequence>MAVSARLRGERASAFSREVNRRVFGWNYSRAPVGSCRPSVPGFGSGRETGRAGKLDGQGHAARGWWNLLHAWHTTCREHRRPMLAMAEVDRQMREARRNPPEGFAWLSALPVQAGQQVLKRHQTAWKRCYAGLARPPRSGPGAVHVAALSRLWGRRPGVPPRPGNIPVHVVWLVGERGYHQRKSEHQGGWTVVHGRGDLRVAGDGEASTTREGGMTATGNPPRVRGGGSQEQILRDVAHTVAPALGRRPASPPPA</sequence>
<feature type="region of interest" description="Disordered" evidence="1">
    <location>
        <begin position="201"/>
        <end position="229"/>
    </location>
</feature>
<reference evidence="3" key="1">
    <citation type="submission" date="2015-02" db="EMBL/GenBank/DDBJ databases">
        <title>Draft Genome of Frankia sp. CpI1-S.</title>
        <authorList>
            <person name="Oshone R.T."/>
            <person name="Ngom M."/>
            <person name="Ghodhbane-Gtari F."/>
            <person name="Gtari M."/>
            <person name="Morris K."/>
            <person name="Thomas K."/>
            <person name="Sen A."/>
            <person name="Tisa L.S."/>
        </authorList>
    </citation>
    <scope>NUCLEOTIDE SEQUENCE [LARGE SCALE GENOMIC DNA]</scope>
    <source>
        <strain evidence="3">CpI1-S</strain>
    </source>
</reference>
<name>A0A0D8BMZ2_9ACTN</name>
<keyword evidence="3" id="KW-1185">Reference proteome</keyword>
<dbReference type="AlphaFoldDB" id="A0A0D8BMZ2"/>
<evidence type="ECO:0000256" key="1">
    <source>
        <dbReference type="SAM" id="MobiDB-lite"/>
    </source>
</evidence>
<evidence type="ECO:0000313" key="3">
    <source>
        <dbReference type="Proteomes" id="UP000032545"/>
    </source>
</evidence>